<sequence>EYIPVHKKVQPERLGTFSSIKGIKINEKQSGYEQKINQSPDYTTLKFIEHGDFKPLNVTPQSLISSEGKSSQQIIIHNEDQIFTQNNAVHERLIPNKNSLKSDVSVILEEADDVQNLCNDFQDSKLVISENDMNIEHKSSKMIYINKDNIICLERNLKNLLKEIERNRMKLKSTLTHVTRLLSINSEENALCNIELEKENIMIDKEVQVEICCKSTQYSEEQLKTPIIIATQNPQITEQNVEILNKSTLNQDDENKKNNRNENTTRMSDVMTDGSFLELENQLNINYARATQKYSIQPKIPKITKYKQKQSFREYMALKSNISFLETPDGKKFRSLCQIDNTDKSVLNITYISNKLLTDLDNLYSESPES</sequence>
<proteinExistence type="predicted"/>
<evidence type="ECO:0000313" key="3">
    <source>
        <dbReference type="Proteomes" id="UP000250275"/>
    </source>
</evidence>
<feature type="non-terminal residue" evidence="2">
    <location>
        <position position="370"/>
    </location>
</feature>
<keyword evidence="3" id="KW-1185">Reference proteome</keyword>
<dbReference type="AlphaFoldDB" id="A0A310SC22"/>
<evidence type="ECO:0000256" key="1">
    <source>
        <dbReference type="SAM" id="MobiDB-lite"/>
    </source>
</evidence>
<gene>
    <name evidence="2" type="ORF">WN48_07782</name>
</gene>
<feature type="non-terminal residue" evidence="2">
    <location>
        <position position="1"/>
    </location>
</feature>
<dbReference type="OrthoDB" id="7684052at2759"/>
<reference evidence="2 3" key="1">
    <citation type="submission" date="2015-07" db="EMBL/GenBank/DDBJ databases">
        <title>The genome of Eufriesea mexicana.</title>
        <authorList>
            <person name="Pan H."/>
            <person name="Kapheim K."/>
        </authorList>
    </citation>
    <scope>NUCLEOTIDE SEQUENCE [LARGE SCALE GENOMIC DNA]</scope>
    <source>
        <strain evidence="2">0111107269</strain>
        <tissue evidence="2">Whole body</tissue>
    </source>
</reference>
<protein>
    <submittedName>
        <fullName evidence="2">Uncharacterized protein</fullName>
    </submittedName>
</protein>
<organism evidence="2 3">
    <name type="scientific">Eufriesea mexicana</name>
    <dbReference type="NCBI Taxonomy" id="516756"/>
    <lineage>
        <taxon>Eukaryota</taxon>
        <taxon>Metazoa</taxon>
        <taxon>Ecdysozoa</taxon>
        <taxon>Arthropoda</taxon>
        <taxon>Hexapoda</taxon>
        <taxon>Insecta</taxon>
        <taxon>Pterygota</taxon>
        <taxon>Neoptera</taxon>
        <taxon>Endopterygota</taxon>
        <taxon>Hymenoptera</taxon>
        <taxon>Apocrita</taxon>
        <taxon>Aculeata</taxon>
        <taxon>Apoidea</taxon>
        <taxon>Anthophila</taxon>
        <taxon>Apidae</taxon>
        <taxon>Eufriesea</taxon>
    </lineage>
</organism>
<feature type="region of interest" description="Disordered" evidence="1">
    <location>
        <begin position="247"/>
        <end position="267"/>
    </location>
</feature>
<dbReference type="EMBL" id="KQ764717">
    <property type="protein sequence ID" value="OAD54418.1"/>
    <property type="molecule type" value="Genomic_DNA"/>
</dbReference>
<accession>A0A310SC22</accession>
<name>A0A310SC22_9HYME</name>
<dbReference type="Proteomes" id="UP000250275">
    <property type="component" value="Unassembled WGS sequence"/>
</dbReference>
<evidence type="ECO:0000313" key="2">
    <source>
        <dbReference type="EMBL" id="OAD54418.1"/>
    </source>
</evidence>